<name>A0A6J5SGX0_9CAUD</name>
<dbReference type="EMBL" id="LR797393">
    <property type="protein sequence ID" value="CAB4213058.1"/>
    <property type="molecule type" value="Genomic_DNA"/>
</dbReference>
<organism evidence="1">
    <name type="scientific">uncultured Caudovirales phage</name>
    <dbReference type="NCBI Taxonomy" id="2100421"/>
    <lineage>
        <taxon>Viruses</taxon>
        <taxon>Duplodnaviria</taxon>
        <taxon>Heunggongvirae</taxon>
        <taxon>Uroviricota</taxon>
        <taxon>Caudoviricetes</taxon>
        <taxon>Peduoviridae</taxon>
        <taxon>Maltschvirus</taxon>
        <taxon>Maltschvirus maltsch</taxon>
    </lineage>
</organism>
<sequence>MKSYTCYIEDREGKQESIAGNKDCCVRLSSDEIVELLIKHGRASIAHEADDVLTISFQNDYD</sequence>
<evidence type="ECO:0000313" key="2">
    <source>
        <dbReference type="EMBL" id="CAB5228047.1"/>
    </source>
</evidence>
<protein>
    <submittedName>
        <fullName evidence="1">Uncharacterized protein</fullName>
    </submittedName>
</protein>
<evidence type="ECO:0000313" key="1">
    <source>
        <dbReference type="EMBL" id="CAB4213058.1"/>
    </source>
</evidence>
<gene>
    <name evidence="1" type="ORF">UFOVP1444_56</name>
    <name evidence="2" type="ORF">UFOVP1536_44</name>
</gene>
<proteinExistence type="predicted"/>
<dbReference type="EMBL" id="LR798382">
    <property type="protein sequence ID" value="CAB5228047.1"/>
    <property type="molecule type" value="Genomic_DNA"/>
</dbReference>
<reference evidence="1" key="1">
    <citation type="submission" date="2020-05" db="EMBL/GenBank/DDBJ databases">
        <authorList>
            <person name="Chiriac C."/>
            <person name="Salcher M."/>
            <person name="Ghai R."/>
            <person name="Kavagutti S V."/>
        </authorList>
    </citation>
    <scope>NUCLEOTIDE SEQUENCE</scope>
</reference>
<accession>A0A6J5SGX0</accession>